<evidence type="ECO:0000259" key="1">
    <source>
        <dbReference type="PROSITE" id="PS50857"/>
    </source>
</evidence>
<name>A0A944CP82_9BACI</name>
<dbReference type="PROSITE" id="PS50857">
    <property type="entry name" value="COX2_CUA"/>
    <property type="match status" value="1"/>
</dbReference>
<dbReference type="EMBL" id="QTKX01000003">
    <property type="protein sequence ID" value="MBS8266300.1"/>
    <property type="molecule type" value="Genomic_DNA"/>
</dbReference>
<dbReference type="GO" id="GO:0016020">
    <property type="term" value="C:membrane"/>
    <property type="evidence" value="ECO:0007669"/>
    <property type="project" value="InterPro"/>
</dbReference>
<accession>A0A944CP82</accession>
<gene>
    <name evidence="2" type="ORF">DYI25_17905</name>
</gene>
<dbReference type="GO" id="GO:0005507">
    <property type="term" value="F:copper ion binding"/>
    <property type="evidence" value="ECO:0007669"/>
    <property type="project" value="InterPro"/>
</dbReference>
<dbReference type="InterPro" id="IPR008972">
    <property type="entry name" value="Cupredoxin"/>
</dbReference>
<organism evidence="2 3">
    <name type="scientific">Mesobacillus boroniphilus</name>
    <dbReference type="NCBI Taxonomy" id="308892"/>
    <lineage>
        <taxon>Bacteria</taxon>
        <taxon>Bacillati</taxon>
        <taxon>Bacillota</taxon>
        <taxon>Bacilli</taxon>
        <taxon>Bacillales</taxon>
        <taxon>Bacillaceae</taxon>
        <taxon>Mesobacillus</taxon>
    </lineage>
</organism>
<dbReference type="GO" id="GO:0004129">
    <property type="term" value="F:cytochrome-c oxidase activity"/>
    <property type="evidence" value="ECO:0007669"/>
    <property type="project" value="InterPro"/>
</dbReference>
<comment type="caution">
    <text evidence="2">The sequence shown here is derived from an EMBL/GenBank/DDBJ whole genome shotgun (WGS) entry which is preliminary data.</text>
</comment>
<evidence type="ECO:0000313" key="2">
    <source>
        <dbReference type="EMBL" id="MBS8266300.1"/>
    </source>
</evidence>
<dbReference type="RefSeq" id="WP_213371495.1">
    <property type="nucleotide sequence ID" value="NZ_QTKX01000003.1"/>
</dbReference>
<dbReference type="Proteomes" id="UP000761411">
    <property type="component" value="Unassembled WGS sequence"/>
</dbReference>
<feature type="domain" description="Cytochrome oxidase subunit II copper A binding" evidence="1">
    <location>
        <begin position="1"/>
        <end position="33"/>
    </location>
</feature>
<keyword evidence="3" id="KW-1185">Reference proteome</keyword>
<dbReference type="InterPro" id="IPR002429">
    <property type="entry name" value="CcO_II-like_C"/>
</dbReference>
<protein>
    <recommendedName>
        <fullName evidence="1">Cytochrome oxidase subunit II copper A binding domain-containing protein</fullName>
    </recommendedName>
</protein>
<dbReference type="Pfam" id="PF00116">
    <property type="entry name" value="COX2"/>
    <property type="match status" value="1"/>
</dbReference>
<dbReference type="SUPFAM" id="SSF49503">
    <property type="entry name" value="Cupredoxins"/>
    <property type="match status" value="1"/>
</dbReference>
<sequence length="33" mass="3475">MVFSADRSGEFLGKCSELCGTGHGLLAFSGRIK</sequence>
<evidence type="ECO:0000313" key="3">
    <source>
        <dbReference type="Proteomes" id="UP000761411"/>
    </source>
</evidence>
<reference evidence="2 3" key="1">
    <citation type="journal article" date="2021" name="Microorganisms">
        <title>Bacterial Dimethylsulfoniopropionate Biosynthesis in the East China Sea.</title>
        <authorList>
            <person name="Liu J."/>
            <person name="Zhang Y."/>
            <person name="Liu J."/>
            <person name="Zhong H."/>
            <person name="Williams B.T."/>
            <person name="Zheng Y."/>
            <person name="Curson A.R.J."/>
            <person name="Sun C."/>
            <person name="Sun H."/>
            <person name="Song D."/>
            <person name="Wagner Mackenzie B."/>
            <person name="Bermejo Martinez A."/>
            <person name="Todd J.D."/>
            <person name="Zhang X.H."/>
        </authorList>
    </citation>
    <scope>NUCLEOTIDE SEQUENCE [LARGE SCALE GENOMIC DNA]</scope>
    <source>
        <strain evidence="2 3">ESS08</strain>
    </source>
</reference>
<dbReference type="AlphaFoldDB" id="A0A944CP82"/>
<dbReference type="Gene3D" id="2.60.40.420">
    <property type="entry name" value="Cupredoxins - blue copper proteins"/>
    <property type="match status" value="1"/>
</dbReference>
<proteinExistence type="predicted"/>